<protein>
    <submittedName>
        <fullName evidence="3">Uncharacterized protein</fullName>
    </submittedName>
</protein>
<dbReference type="AlphaFoldDB" id="A0A2J7ZWG2"/>
<sequence length="183" mass="18637">MPARIAAVPLLVLLLLLPGAPGLKRNREALPLGYRDVPLEELLPLATVPTATTTATGAGASGSDGSPSSGGSTSTGSGSSSSSSGAPSWGLSDADFVFATGSCRERMHLARSTRAWRGPGIRAFILTDQNATGSLLRLNAEGAAHGESYAFFPDDGDPLLGALRHGSKQGDTRAAVAPFAAHR</sequence>
<accession>A0A2J7ZWG2</accession>
<evidence type="ECO:0000256" key="2">
    <source>
        <dbReference type="SAM" id="SignalP"/>
    </source>
</evidence>
<gene>
    <name evidence="3" type="ORF">TSOC_009207</name>
</gene>
<feature type="region of interest" description="Disordered" evidence="1">
    <location>
        <begin position="53"/>
        <end position="88"/>
    </location>
</feature>
<reference evidence="3 4" key="1">
    <citation type="journal article" date="2017" name="Mol. Biol. Evol.">
        <title>The 4-celled Tetrabaena socialis nuclear genome reveals the essential components for genetic control of cell number at the origin of multicellularity in the volvocine lineage.</title>
        <authorList>
            <person name="Featherston J."/>
            <person name="Arakaki Y."/>
            <person name="Hanschen E.R."/>
            <person name="Ferris P.J."/>
            <person name="Michod R.E."/>
            <person name="Olson B.J.S.C."/>
            <person name="Nozaki H."/>
            <person name="Durand P.M."/>
        </authorList>
    </citation>
    <scope>NUCLEOTIDE SEQUENCE [LARGE SCALE GENOMIC DNA]</scope>
    <source>
        <strain evidence="3 4">NIES-571</strain>
    </source>
</reference>
<organism evidence="3 4">
    <name type="scientific">Tetrabaena socialis</name>
    <dbReference type="NCBI Taxonomy" id="47790"/>
    <lineage>
        <taxon>Eukaryota</taxon>
        <taxon>Viridiplantae</taxon>
        <taxon>Chlorophyta</taxon>
        <taxon>core chlorophytes</taxon>
        <taxon>Chlorophyceae</taxon>
        <taxon>CS clade</taxon>
        <taxon>Chlamydomonadales</taxon>
        <taxon>Tetrabaenaceae</taxon>
        <taxon>Tetrabaena</taxon>
    </lineage>
</organism>
<evidence type="ECO:0000313" key="4">
    <source>
        <dbReference type="Proteomes" id="UP000236333"/>
    </source>
</evidence>
<dbReference type="Proteomes" id="UP000236333">
    <property type="component" value="Unassembled WGS sequence"/>
</dbReference>
<feature type="chain" id="PRO_5014370213" evidence="2">
    <location>
        <begin position="23"/>
        <end position="183"/>
    </location>
</feature>
<keyword evidence="2" id="KW-0732">Signal</keyword>
<comment type="caution">
    <text evidence="3">The sequence shown here is derived from an EMBL/GenBank/DDBJ whole genome shotgun (WGS) entry which is preliminary data.</text>
</comment>
<proteinExistence type="predicted"/>
<feature type="signal peptide" evidence="2">
    <location>
        <begin position="1"/>
        <end position="22"/>
    </location>
</feature>
<evidence type="ECO:0000313" key="3">
    <source>
        <dbReference type="EMBL" id="PNH04610.1"/>
    </source>
</evidence>
<keyword evidence="4" id="KW-1185">Reference proteome</keyword>
<evidence type="ECO:0000256" key="1">
    <source>
        <dbReference type="SAM" id="MobiDB-lite"/>
    </source>
</evidence>
<dbReference type="EMBL" id="PGGS01000374">
    <property type="protein sequence ID" value="PNH04610.1"/>
    <property type="molecule type" value="Genomic_DNA"/>
</dbReference>
<name>A0A2J7ZWG2_9CHLO</name>